<comment type="catalytic activity">
    <reaction evidence="10">
        <text>N-terminal L-seryl-[histone H2A] + acetyl-CoA = N-terminal N(alpha)-acetyl-L-seryl-[histone H2A] + CoA + H(+)</text>
        <dbReference type="Rhea" id="RHEA:50600"/>
        <dbReference type="Rhea" id="RHEA-COMP:12742"/>
        <dbReference type="Rhea" id="RHEA-COMP:12744"/>
        <dbReference type="ChEBI" id="CHEBI:15378"/>
        <dbReference type="ChEBI" id="CHEBI:57287"/>
        <dbReference type="ChEBI" id="CHEBI:57288"/>
        <dbReference type="ChEBI" id="CHEBI:64738"/>
        <dbReference type="ChEBI" id="CHEBI:83690"/>
        <dbReference type="EC" id="2.3.1.257"/>
    </reaction>
</comment>
<protein>
    <recommendedName>
        <fullName evidence="5">N-alpha-acetyltransferase 40</fullName>
        <ecNumber evidence="4">2.3.1.257</ecNumber>
    </recommendedName>
</protein>
<evidence type="ECO:0000256" key="10">
    <source>
        <dbReference type="ARBA" id="ARBA00047821"/>
    </source>
</evidence>
<accession>A0A4R0R3M1</accession>
<dbReference type="InterPro" id="IPR000182">
    <property type="entry name" value="GNAT_dom"/>
</dbReference>
<gene>
    <name evidence="13" type="ORF">EIP91_007978</name>
</gene>
<dbReference type="EC" id="2.3.1.257" evidence="4"/>
<evidence type="ECO:0000313" key="14">
    <source>
        <dbReference type="Proteomes" id="UP000292702"/>
    </source>
</evidence>
<evidence type="ECO:0000256" key="8">
    <source>
        <dbReference type="ARBA" id="ARBA00023242"/>
    </source>
</evidence>
<keyword evidence="7" id="KW-0808">Transferase</keyword>
<evidence type="ECO:0000256" key="6">
    <source>
        <dbReference type="ARBA" id="ARBA00022490"/>
    </source>
</evidence>
<dbReference type="GO" id="GO:0005634">
    <property type="term" value="C:nucleus"/>
    <property type="evidence" value="ECO:0007669"/>
    <property type="project" value="UniProtKB-SubCell"/>
</dbReference>
<dbReference type="PROSITE" id="PS51186">
    <property type="entry name" value="GNAT"/>
    <property type="match status" value="1"/>
</dbReference>
<keyword evidence="9" id="KW-0012">Acyltransferase</keyword>
<evidence type="ECO:0000256" key="7">
    <source>
        <dbReference type="ARBA" id="ARBA00022679"/>
    </source>
</evidence>
<feature type="domain" description="N-acetyltransferase" evidence="12">
    <location>
        <begin position="62"/>
        <end position="212"/>
    </location>
</feature>
<keyword evidence="6" id="KW-0963">Cytoplasm</keyword>
<reference evidence="13 14" key="1">
    <citation type="submission" date="2018-11" db="EMBL/GenBank/DDBJ databases">
        <title>Genome assembly of Steccherinum ochraceum LE-BIN_3174, the white-rot fungus of the Steccherinaceae family (The Residual Polyporoid clade, Polyporales, Basidiomycota).</title>
        <authorList>
            <person name="Fedorova T.V."/>
            <person name="Glazunova O.A."/>
            <person name="Landesman E.O."/>
            <person name="Moiseenko K.V."/>
            <person name="Psurtseva N.V."/>
            <person name="Savinova O.S."/>
            <person name="Shakhova N.V."/>
            <person name="Tyazhelova T.V."/>
            <person name="Vasina D.V."/>
        </authorList>
    </citation>
    <scope>NUCLEOTIDE SEQUENCE [LARGE SCALE GENOMIC DNA]</scope>
    <source>
        <strain evidence="13 14">LE-BIN_3174</strain>
    </source>
</reference>
<dbReference type="EMBL" id="RWJN01000433">
    <property type="protein sequence ID" value="TCD61752.1"/>
    <property type="molecule type" value="Genomic_DNA"/>
</dbReference>
<dbReference type="GO" id="GO:1990189">
    <property type="term" value="F:protein N-terminal-serine acetyltransferase activity"/>
    <property type="evidence" value="ECO:0007669"/>
    <property type="project" value="UniProtKB-EC"/>
</dbReference>
<evidence type="ECO:0000256" key="11">
    <source>
        <dbReference type="ARBA" id="ARBA00049524"/>
    </source>
</evidence>
<keyword evidence="8" id="KW-0539">Nucleus</keyword>
<dbReference type="PANTHER" id="PTHR20531:SF1">
    <property type="entry name" value="N-ALPHA-ACETYLTRANSFERASE 40"/>
    <property type="match status" value="1"/>
</dbReference>
<dbReference type="GO" id="GO:0043998">
    <property type="term" value="F:histone H2A acetyltransferase activity"/>
    <property type="evidence" value="ECO:0007669"/>
    <property type="project" value="InterPro"/>
</dbReference>
<dbReference type="Pfam" id="PF00583">
    <property type="entry name" value="Acetyltransf_1"/>
    <property type="match status" value="1"/>
</dbReference>
<evidence type="ECO:0000256" key="4">
    <source>
        <dbReference type="ARBA" id="ARBA00012950"/>
    </source>
</evidence>
<evidence type="ECO:0000313" key="13">
    <source>
        <dbReference type="EMBL" id="TCD61752.1"/>
    </source>
</evidence>
<evidence type="ECO:0000259" key="12">
    <source>
        <dbReference type="PROSITE" id="PS51186"/>
    </source>
</evidence>
<dbReference type="Proteomes" id="UP000292702">
    <property type="component" value="Unassembled WGS sequence"/>
</dbReference>
<evidence type="ECO:0000256" key="9">
    <source>
        <dbReference type="ARBA" id="ARBA00023315"/>
    </source>
</evidence>
<dbReference type="InterPro" id="IPR016181">
    <property type="entry name" value="Acyl_CoA_acyltransferase"/>
</dbReference>
<evidence type="ECO:0000256" key="3">
    <source>
        <dbReference type="ARBA" id="ARBA00008870"/>
    </source>
</evidence>
<dbReference type="OrthoDB" id="424551at2759"/>
<comment type="caution">
    <text evidence="13">The sequence shown here is derived from an EMBL/GenBank/DDBJ whole genome shotgun (WGS) entry which is preliminary data.</text>
</comment>
<evidence type="ECO:0000256" key="5">
    <source>
        <dbReference type="ARBA" id="ARBA00015043"/>
    </source>
</evidence>
<dbReference type="GO" id="GO:0005737">
    <property type="term" value="C:cytoplasm"/>
    <property type="evidence" value="ECO:0007669"/>
    <property type="project" value="UniProtKB-SubCell"/>
</dbReference>
<name>A0A4R0R3M1_9APHY</name>
<keyword evidence="14" id="KW-1185">Reference proteome</keyword>
<comment type="catalytic activity">
    <reaction evidence="11">
        <text>N-terminal L-seryl-[histone H4] + acetyl-CoA = N-terminal N(alpha)-acetyl-L-seryl-[histone H4] + CoA + H(+)</text>
        <dbReference type="Rhea" id="RHEA:50596"/>
        <dbReference type="Rhea" id="RHEA-COMP:12740"/>
        <dbReference type="Rhea" id="RHEA-COMP:12743"/>
        <dbReference type="ChEBI" id="CHEBI:15378"/>
        <dbReference type="ChEBI" id="CHEBI:57287"/>
        <dbReference type="ChEBI" id="CHEBI:57288"/>
        <dbReference type="ChEBI" id="CHEBI:64738"/>
        <dbReference type="ChEBI" id="CHEBI:83690"/>
        <dbReference type="EC" id="2.3.1.257"/>
    </reaction>
</comment>
<dbReference type="Gene3D" id="3.40.630.30">
    <property type="match status" value="1"/>
</dbReference>
<evidence type="ECO:0000256" key="1">
    <source>
        <dbReference type="ARBA" id="ARBA00004123"/>
    </source>
</evidence>
<evidence type="ECO:0000256" key="2">
    <source>
        <dbReference type="ARBA" id="ARBA00004496"/>
    </source>
</evidence>
<dbReference type="InterPro" id="IPR039949">
    <property type="entry name" value="NAA40"/>
</dbReference>
<comment type="subcellular location">
    <subcellularLocation>
        <location evidence="2">Cytoplasm</location>
    </subcellularLocation>
    <subcellularLocation>
        <location evidence="1">Nucleus</location>
    </subcellularLocation>
</comment>
<organism evidence="13 14">
    <name type="scientific">Steccherinum ochraceum</name>
    <dbReference type="NCBI Taxonomy" id="92696"/>
    <lineage>
        <taxon>Eukaryota</taxon>
        <taxon>Fungi</taxon>
        <taxon>Dikarya</taxon>
        <taxon>Basidiomycota</taxon>
        <taxon>Agaricomycotina</taxon>
        <taxon>Agaricomycetes</taxon>
        <taxon>Polyporales</taxon>
        <taxon>Steccherinaceae</taxon>
        <taxon>Steccherinum</taxon>
    </lineage>
</organism>
<comment type="similarity">
    <text evidence="3">Belongs to the acetyltransferase family. NAA40 subfamily.</text>
</comment>
<dbReference type="AlphaFoldDB" id="A0A4R0R3M1"/>
<proteinExistence type="inferred from homology"/>
<sequence>MPRRRLSDKIRQARAVEWGILLDTQYTVNTYATCAQATAEQLAESILPSVVIRGQQFVFRAVYASQLSNDERDLIWNLTEGNMADMSAASSMGWASGPKKRELFHAQSRFIVAYNAIGFVGFTMFRFDVEDDGDVLYCYEAQIEEGMRGLGVGKQLLEFLVPIGKRWGMDCIMLTVLKVNAGASRFYKANGFKLDEYSPDEPECDYEILSMPLKQ</sequence>
<dbReference type="CDD" id="cd04301">
    <property type="entry name" value="NAT_SF"/>
    <property type="match status" value="1"/>
</dbReference>
<dbReference type="STRING" id="92696.A0A4R0R3M1"/>
<dbReference type="GO" id="GO:0010485">
    <property type="term" value="F:histone H4 acetyltransferase activity"/>
    <property type="evidence" value="ECO:0007669"/>
    <property type="project" value="InterPro"/>
</dbReference>
<dbReference type="PANTHER" id="PTHR20531">
    <property type="entry name" value="N-ALPHA-ACETYLTRANSFERASE 40"/>
    <property type="match status" value="1"/>
</dbReference>
<dbReference type="SUPFAM" id="SSF55729">
    <property type="entry name" value="Acyl-CoA N-acyltransferases (Nat)"/>
    <property type="match status" value="1"/>
</dbReference>